<protein>
    <submittedName>
        <fullName evidence="4">Uncharacterized protein</fullName>
    </submittedName>
</protein>
<evidence type="ECO:0000313" key="6">
    <source>
        <dbReference type="Proteomes" id="UP001296969"/>
    </source>
</evidence>
<evidence type="ECO:0000256" key="1">
    <source>
        <dbReference type="SAM" id="Coils"/>
    </source>
</evidence>
<dbReference type="EMBL" id="JADRCQ010000004">
    <property type="protein sequence ID" value="MBK5074318.1"/>
    <property type="molecule type" value="Genomic_DNA"/>
</dbReference>
<comment type="caution">
    <text evidence="4">The sequence shown here is derived from an EMBL/GenBank/DDBJ whole genome shotgun (WGS) entry which is preliminary data.</text>
</comment>
<dbReference type="Proteomes" id="UP000807542">
    <property type="component" value="Unassembled WGS sequence"/>
</dbReference>
<proteinExistence type="predicted"/>
<dbReference type="EMBL" id="JADRCP010000004">
    <property type="protein sequence ID" value="MBK5177627.1"/>
    <property type="molecule type" value="Genomic_DNA"/>
</dbReference>
<feature type="transmembrane region" description="Helical" evidence="2">
    <location>
        <begin position="23"/>
        <end position="43"/>
    </location>
</feature>
<name>A0A9D7AKQ3_9GAMM</name>
<gene>
    <name evidence="4" type="ORF">I2492_15000</name>
    <name evidence="3" type="ORF">I2493_15000</name>
</gene>
<evidence type="ECO:0000256" key="2">
    <source>
        <dbReference type="SAM" id="Phobius"/>
    </source>
</evidence>
<sequence length="189" mass="21600">MTGGTQINWRHVVFAPLWLRHTIMTFVWILAGFWGWYLLVIPLTEVNQQLQMQLEKAEQHAELYQQQWLSLPEKEQLKTQIEQAENELQLYQYQPGNGAGFIRAITGYLSASGCRLIDMGPPSVSQQGVLTLYDWQLKVSADYFQFAELIRLLNSGTSLTTISRLTLDGGPYLTINMTVRLYQLNQGAS</sequence>
<dbReference type="RefSeq" id="WP_228398910.1">
    <property type="nucleotide sequence ID" value="NZ_JADRCP010000004.1"/>
</dbReference>
<keyword evidence="2" id="KW-1133">Transmembrane helix</keyword>
<organism evidence="4 5">
    <name type="scientific">Limnobaculum xujianqingii</name>
    <dbReference type="NCBI Taxonomy" id="2738837"/>
    <lineage>
        <taxon>Bacteria</taxon>
        <taxon>Pseudomonadati</taxon>
        <taxon>Pseudomonadota</taxon>
        <taxon>Gammaproteobacteria</taxon>
        <taxon>Enterobacterales</taxon>
        <taxon>Budviciaceae</taxon>
        <taxon>Limnobaculum</taxon>
    </lineage>
</organism>
<evidence type="ECO:0000313" key="5">
    <source>
        <dbReference type="Proteomes" id="UP000807542"/>
    </source>
</evidence>
<keyword evidence="6" id="KW-1185">Reference proteome</keyword>
<keyword evidence="1" id="KW-0175">Coiled coil</keyword>
<keyword evidence="2" id="KW-0812">Transmembrane</keyword>
<accession>A0A9D7AKQ3</accession>
<keyword evidence="2" id="KW-0472">Membrane</keyword>
<reference evidence="4 6" key="1">
    <citation type="submission" date="2020-11" db="EMBL/GenBank/DDBJ databases">
        <title>Insectihabitans protaetiae gen. nov. sp. nov. and Insectihabitans allomyrinae sp. nov., isolated from larvae of Protaetia brevitarsis seulensis and Allomyrina dichotoma, respectively.</title>
        <authorList>
            <person name="Lee S.D."/>
            <person name="Byeon Y.-S."/>
            <person name="Kim S.-M."/>
            <person name="Yang H.L."/>
            <person name="Kim I.S."/>
        </authorList>
    </citation>
    <scope>NUCLEOTIDE SEQUENCE</scope>
    <source>
        <strain evidence="4">CWB-B4</strain>
        <strain evidence="3 6">CWB-B43</strain>
    </source>
</reference>
<evidence type="ECO:0000313" key="4">
    <source>
        <dbReference type="EMBL" id="MBK5177627.1"/>
    </source>
</evidence>
<evidence type="ECO:0000313" key="3">
    <source>
        <dbReference type="EMBL" id="MBK5074318.1"/>
    </source>
</evidence>
<feature type="coiled-coil region" evidence="1">
    <location>
        <begin position="47"/>
        <end position="94"/>
    </location>
</feature>
<dbReference type="Proteomes" id="UP001296969">
    <property type="component" value="Unassembled WGS sequence"/>
</dbReference>
<dbReference type="AlphaFoldDB" id="A0A9D7AKQ3"/>